<keyword evidence="7 14" id="KW-0378">Hydrolase</keyword>
<reference evidence="14 15" key="1">
    <citation type="submission" date="2024-07" db="EMBL/GenBank/DDBJ databases">
        <authorList>
            <person name="Dulla G.F.J."/>
            <person name="Delorm J.G."/>
        </authorList>
    </citation>
    <scope>NUCLEOTIDE SEQUENCE [LARGE SCALE GENOMIC DNA]</scope>
    <source>
        <strain evidence="14 15">JGD 233</strain>
    </source>
</reference>
<gene>
    <name evidence="14" type="ORF">ABW286_17300</name>
</gene>
<dbReference type="InterPro" id="IPR050083">
    <property type="entry name" value="HtpX_protease"/>
</dbReference>
<keyword evidence="3" id="KW-1003">Cell membrane</keyword>
<keyword evidence="10 14" id="KW-0482">Metalloprotease</keyword>
<dbReference type="EMBL" id="JBFKZN010000009">
    <property type="protein sequence ID" value="MEW5290913.1"/>
    <property type="molecule type" value="Genomic_DNA"/>
</dbReference>
<evidence type="ECO:0000256" key="9">
    <source>
        <dbReference type="ARBA" id="ARBA00022989"/>
    </source>
</evidence>
<keyword evidence="5 12" id="KW-0812">Transmembrane</keyword>
<comment type="subcellular location">
    <subcellularLocation>
        <location evidence="2">Cell membrane</location>
        <topology evidence="2">Multi-pass membrane protein</topology>
    </subcellularLocation>
</comment>
<keyword evidence="6" id="KW-0479">Metal-binding</keyword>
<evidence type="ECO:0000259" key="13">
    <source>
        <dbReference type="Pfam" id="PF01435"/>
    </source>
</evidence>
<evidence type="ECO:0000256" key="6">
    <source>
        <dbReference type="ARBA" id="ARBA00022723"/>
    </source>
</evidence>
<dbReference type="PANTHER" id="PTHR43221">
    <property type="entry name" value="PROTEASE HTPX"/>
    <property type="match status" value="1"/>
</dbReference>
<organism evidence="14 15">
    <name type="scientific">Erwinia papayae</name>
    <dbReference type="NCBI Taxonomy" id="206499"/>
    <lineage>
        <taxon>Bacteria</taxon>
        <taxon>Pseudomonadati</taxon>
        <taxon>Pseudomonadota</taxon>
        <taxon>Gammaproteobacteria</taxon>
        <taxon>Enterobacterales</taxon>
        <taxon>Erwiniaceae</taxon>
        <taxon>Erwinia</taxon>
    </lineage>
</organism>
<evidence type="ECO:0000256" key="2">
    <source>
        <dbReference type="ARBA" id="ARBA00004651"/>
    </source>
</evidence>
<feature type="transmembrane region" description="Helical" evidence="12">
    <location>
        <begin position="175"/>
        <end position="195"/>
    </location>
</feature>
<keyword evidence="11 12" id="KW-0472">Membrane</keyword>
<feature type="transmembrane region" description="Helical" evidence="12">
    <location>
        <begin position="140"/>
        <end position="163"/>
    </location>
</feature>
<proteinExistence type="predicted"/>
<evidence type="ECO:0000256" key="8">
    <source>
        <dbReference type="ARBA" id="ARBA00022833"/>
    </source>
</evidence>
<dbReference type="Proteomes" id="UP001554567">
    <property type="component" value="Unassembled WGS sequence"/>
</dbReference>
<comment type="caution">
    <text evidence="14">The sequence shown here is derived from an EMBL/GenBank/DDBJ whole genome shotgun (WGS) entry which is preliminary data.</text>
</comment>
<dbReference type="EC" id="3.4.24.-" evidence="14"/>
<dbReference type="CDD" id="cd07328">
    <property type="entry name" value="M48_Ste24p_like"/>
    <property type="match status" value="1"/>
</dbReference>
<dbReference type="PANTHER" id="PTHR43221:SF1">
    <property type="entry name" value="PROTEASE HTPX"/>
    <property type="match status" value="1"/>
</dbReference>
<evidence type="ECO:0000256" key="11">
    <source>
        <dbReference type="ARBA" id="ARBA00023136"/>
    </source>
</evidence>
<keyword evidence="4" id="KW-0645">Protease</keyword>
<evidence type="ECO:0000256" key="7">
    <source>
        <dbReference type="ARBA" id="ARBA00022801"/>
    </source>
</evidence>
<sequence>MNKLTALKKGYAKVFFWLLFTLFLIPIITLVFAEYGSNQLNQQYTQIFIDDARAKNQDVGDLTNFLQQYPPDSVCGPVAQQLLSYKNAVCAPKSELWQFYTMDKAARWTLLGSGVVLLMVLLFGALAFKDRRGQAVSLTLARRFLMFACSLEVVVQGAMLVWLSFWGTAFFTQTYYPKLVFGVGLLALAGMYYMIKGIFKKLPPEESIEGEIVTREAAPALWSRIDTLAARVGTSPPDHIVAGIDTNFYVTEAPLSVNEQQLRGRKLYVSLPLLRQLTTAQADGVMVHELTHLHEGDTASGALLGPKLNRFDLYMHLMGENLATLIVFYPLYLYRMLFELAWQRNSREREFVADRSASTLVSPEAIVESLIKISAYASYRNEVEHTLFENQTLHENELGIHKAIADGLPQHVNSPDFISIMREQNVPHPFDSHPPLVERMRNVGYTVEEARYAVVASEQPGESWVDLMPVAEQIERQLWQKYERDFSAVHEQSLAWRYQPTGEEETALVLKHFPNMPFTLKDGSQIEITWQGIVTPKTAELLAWDNVKNINVIRNFGRDILYVQHLQPNAQGKKRSEIRLPGLKKEIEKVKHTLGLYWHRHQTVRALLEQQTQS</sequence>
<dbReference type="GO" id="GO:0008237">
    <property type="term" value="F:metallopeptidase activity"/>
    <property type="evidence" value="ECO:0007669"/>
    <property type="project" value="UniProtKB-KW"/>
</dbReference>
<evidence type="ECO:0000313" key="14">
    <source>
        <dbReference type="EMBL" id="MEW5290913.1"/>
    </source>
</evidence>
<keyword evidence="9 12" id="KW-1133">Transmembrane helix</keyword>
<evidence type="ECO:0000256" key="4">
    <source>
        <dbReference type="ARBA" id="ARBA00022670"/>
    </source>
</evidence>
<evidence type="ECO:0000256" key="10">
    <source>
        <dbReference type="ARBA" id="ARBA00023049"/>
    </source>
</evidence>
<evidence type="ECO:0000256" key="1">
    <source>
        <dbReference type="ARBA" id="ARBA00001947"/>
    </source>
</evidence>
<comment type="cofactor">
    <cofactor evidence="1">
        <name>Zn(2+)</name>
        <dbReference type="ChEBI" id="CHEBI:29105"/>
    </cofactor>
</comment>
<dbReference type="RefSeq" id="WP_367168226.1">
    <property type="nucleotide sequence ID" value="NZ_JBFKZN010000009.1"/>
</dbReference>
<name>A0ABV3N587_9GAMM</name>
<dbReference type="InterPro" id="IPR001915">
    <property type="entry name" value="Peptidase_M48"/>
</dbReference>
<feature type="transmembrane region" description="Helical" evidence="12">
    <location>
        <begin position="105"/>
        <end position="128"/>
    </location>
</feature>
<accession>A0ABV3N587</accession>
<protein>
    <submittedName>
        <fullName evidence="14">M48 family metalloprotease</fullName>
        <ecNumber evidence="14">3.4.24.-</ecNumber>
    </submittedName>
</protein>
<evidence type="ECO:0000256" key="5">
    <source>
        <dbReference type="ARBA" id="ARBA00022692"/>
    </source>
</evidence>
<keyword evidence="15" id="KW-1185">Reference proteome</keyword>
<keyword evidence="8" id="KW-0862">Zinc</keyword>
<evidence type="ECO:0000256" key="3">
    <source>
        <dbReference type="ARBA" id="ARBA00022475"/>
    </source>
</evidence>
<evidence type="ECO:0000256" key="12">
    <source>
        <dbReference type="SAM" id="Phobius"/>
    </source>
</evidence>
<dbReference type="Pfam" id="PF01435">
    <property type="entry name" value="Peptidase_M48"/>
    <property type="match status" value="1"/>
</dbReference>
<feature type="domain" description="Peptidase M48" evidence="13">
    <location>
        <begin position="262"/>
        <end position="444"/>
    </location>
</feature>
<evidence type="ECO:0000313" key="15">
    <source>
        <dbReference type="Proteomes" id="UP001554567"/>
    </source>
</evidence>
<dbReference type="Gene3D" id="3.30.2010.10">
    <property type="entry name" value="Metalloproteases ('zincins'), catalytic domain"/>
    <property type="match status" value="1"/>
</dbReference>